<gene>
    <name evidence="2" type="ORF">PR048_032850</name>
</gene>
<name>A0ABQ9G445_9NEOP</name>
<evidence type="ECO:0000313" key="3">
    <source>
        <dbReference type="Proteomes" id="UP001159363"/>
    </source>
</evidence>
<feature type="region of interest" description="Disordered" evidence="1">
    <location>
        <begin position="195"/>
        <end position="282"/>
    </location>
</feature>
<dbReference type="EMBL" id="JARBHB010000016">
    <property type="protein sequence ID" value="KAJ8866988.1"/>
    <property type="molecule type" value="Genomic_DNA"/>
</dbReference>
<proteinExistence type="predicted"/>
<protein>
    <submittedName>
        <fullName evidence="2">Uncharacterized protein</fullName>
    </submittedName>
</protein>
<reference evidence="2 3" key="1">
    <citation type="submission" date="2023-02" db="EMBL/GenBank/DDBJ databases">
        <title>LHISI_Scaffold_Assembly.</title>
        <authorList>
            <person name="Stuart O.P."/>
            <person name="Cleave R."/>
            <person name="Magrath M.J.L."/>
            <person name="Mikheyev A.S."/>
        </authorList>
    </citation>
    <scope>NUCLEOTIDE SEQUENCE [LARGE SCALE GENOMIC DNA]</scope>
    <source>
        <strain evidence="2">Daus_M_001</strain>
        <tissue evidence="2">Leg muscle</tissue>
    </source>
</reference>
<keyword evidence="3" id="KW-1185">Reference proteome</keyword>
<organism evidence="2 3">
    <name type="scientific">Dryococelus australis</name>
    <dbReference type="NCBI Taxonomy" id="614101"/>
    <lineage>
        <taxon>Eukaryota</taxon>
        <taxon>Metazoa</taxon>
        <taxon>Ecdysozoa</taxon>
        <taxon>Arthropoda</taxon>
        <taxon>Hexapoda</taxon>
        <taxon>Insecta</taxon>
        <taxon>Pterygota</taxon>
        <taxon>Neoptera</taxon>
        <taxon>Polyneoptera</taxon>
        <taxon>Phasmatodea</taxon>
        <taxon>Verophasmatodea</taxon>
        <taxon>Anareolatae</taxon>
        <taxon>Phasmatidae</taxon>
        <taxon>Eurycanthinae</taxon>
        <taxon>Dryococelus</taxon>
    </lineage>
</organism>
<sequence>MGCDAPTAASTPHKQNTCNMTLSHYMSRENSSCNADLVRTQKIEQVLFSGEFCMKQTCKQHGYQRGCESEHLVYIVVRSPSRTLSWELGQQKGLSVTSRVSERILSRRTGTRPKSNSLPEDSARLHRFVHVSTPPSPPPIKPNWVQSSAGLPPDFRKWESCRTMPLVGGFFSGVSRFPLPYILALLHTQLTSSSSALKTGDNDAGRGIRPADGTRGRAGVPARKGGEEHVVFSVAEEGGGEMTPLRPAEEEGAGGDDPAPARPDPGRNQHEAGGEGTGYAAN</sequence>
<evidence type="ECO:0000256" key="1">
    <source>
        <dbReference type="SAM" id="MobiDB-lite"/>
    </source>
</evidence>
<accession>A0ABQ9G445</accession>
<evidence type="ECO:0000313" key="2">
    <source>
        <dbReference type="EMBL" id="KAJ8866988.1"/>
    </source>
</evidence>
<comment type="caution">
    <text evidence="2">The sequence shown here is derived from an EMBL/GenBank/DDBJ whole genome shotgun (WGS) entry which is preliminary data.</text>
</comment>
<dbReference type="Proteomes" id="UP001159363">
    <property type="component" value="Chromosome 15"/>
</dbReference>
<feature type="compositionally biased region" description="Basic and acidic residues" evidence="1">
    <location>
        <begin position="264"/>
        <end position="273"/>
    </location>
</feature>